<gene>
    <name evidence="4" type="ORF">FGU71_04990</name>
</gene>
<dbReference type="EMBL" id="VHJK01000001">
    <property type="protein sequence ID" value="TRD11266.1"/>
    <property type="molecule type" value="Genomic_DNA"/>
</dbReference>
<comment type="caution">
    <text evidence="4">The sequence shown here is derived from an EMBL/GenBank/DDBJ whole genome shotgun (WGS) entry which is preliminary data.</text>
</comment>
<dbReference type="PANTHER" id="PTHR12277">
    <property type="entry name" value="ALPHA/BETA HYDROLASE DOMAIN-CONTAINING PROTEIN"/>
    <property type="match status" value="1"/>
</dbReference>
<dbReference type="OrthoDB" id="9798884at2"/>
<accession>A0A547PAT8</accession>
<evidence type="ECO:0000313" key="4">
    <source>
        <dbReference type="EMBL" id="TRD11266.1"/>
    </source>
</evidence>
<reference evidence="4 5" key="1">
    <citation type="submission" date="2019-06" db="EMBL/GenBank/DDBJ databases">
        <title>Erythrobacter insulae sp. nov., isolated from a tidal flat.</title>
        <authorList>
            <person name="Yoon J.-H."/>
        </authorList>
    </citation>
    <scope>NUCLEOTIDE SEQUENCE [LARGE SCALE GENOMIC DNA]</scope>
    <source>
        <strain evidence="4 5">JBTF-M21</strain>
    </source>
</reference>
<dbReference type="Proteomes" id="UP000316343">
    <property type="component" value="Unassembled WGS sequence"/>
</dbReference>
<name>A0A547PAT8_9SPHN</name>
<dbReference type="GO" id="GO:0016787">
    <property type="term" value="F:hydrolase activity"/>
    <property type="evidence" value="ECO:0007669"/>
    <property type="project" value="UniProtKB-KW"/>
</dbReference>
<protein>
    <submittedName>
        <fullName evidence="4">Alpha/beta hydrolase</fullName>
    </submittedName>
</protein>
<dbReference type="RefSeq" id="WP_142787532.1">
    <property type="nucleotide sequence ID" value="NZ_VHJK01000001.1"/>
</dbReference>
<feature type="domain" description="AB hydrolase-1" evidence="3">
    <location>
        <begin position="69"/>
        <end position="186"/>
    </location>
</feature>
<evidence type="ECO:0000259" key="3">
    <source>
        <dbReference type="Pfam" id="PF00561"/>
    </source>
</evidence>
<evidence type="ECO:0000256" key="1">
    <source>
        <dbReference type="SAM" id="MobiDB-lite"/>
    </source>
</evidence>
<dbReference type="SUPFAM" id="SSF53474">
    <property type="entry name" value="alpha/beta-Hydrolases"/>
    <property type="match status" value="1"/>
</dbReference>
<dbReference type="InterPro" id="IPR029058">
    <property type="entry name" value="AB_hydrolase_fold"/>
</dbReference>
<organism evidence="4 5">
    <name type="scientific">Erythrobacter insulae</name>
    <dbReference type="NCBI Taxonomy" id="2584124"/>
    <lineage>
        <taxon>Bacteria</taxon>
        <taxon>Pseudomonadati</taxon>
        <taxon>Pseudomonadota</taxon>
        <taxon>Alphaproteobacteria</taxon>
        <taxon>Sphingomonadales</taxon>
        <taxon>Erythrobacteraceae</taxon>
        <taxon>Erythrobacter/Porphyrobacter group</taxon>
        <taxon>Erythrobacter</taxon>
    </lineage>
</organism>
<dbReference type="InterPro" id="IPR000073">
    <property type="entry name" value="AB_hydrolase_1"/>
</dbReference>
<proteinExistence type="predicted"/>
<keyword evidence="2" id="KW-1133">Transmembrane helix</keyword>
<dbReference type="Gene3D" id="3.40.50.1820">
    <property type="entry name" value="alpha/beta hydrolase"/>
    <property type="match status" value="1"/>
</dbReference>
<keyword evidence="5" id="KW-1185">Reference proteome</keyword>
<dbReference type="AlphaFoldDB" id="A0A547PAT8"/>
<feature type="region of interest" description="Disordered" evidence="1">
    <location>
        <begin position="231"/>
        <end position="251"/>
    </location>
</feature>
<evidence type="ECO:0000313" key="5">
    <source>
        <dbReference type="Proteomes" id="UP000316343"/>
    </source>
</evidence>
<evidence type="ECO:0000256" key="2">
    <source>
        <dbReference type="SAM" id="Phobius"/>
    </source>
</evidence>
<keyword evidence="4" id="KW-0378">Hydrolase</keyword>
<sequence>MIWLRFALVTVATFYITVLAVLWAFQSHFIYPAPQSPAPLTPGYQDVTLTTSDGLALRSFYREAREGLPTIVYFHGNAGTLEAASVSNAVFADTGFGILMVEYRGYGGNPGDPTETGFYRDGDAAIAWLKKNDVAPNQLVIVANSIGGGVGTEMALRHNPAALVLIAPFTSLPDAAQDNLWWLPARLLVREQYDNAAKIPQLNLPILIQHGTADRVVPYEHGRALSQLSPRADFQSHEGSGHGLSFTTRSKEGRRDWISQQLGLTP</sequence>
<keyword evidence="2" id="KW-0812">Transmembrane</keyword>
<dbReference type="Pfam" id="PF00561">
    <property type="entry name" value="Abhydrolase_1"/>
    <property type="match status" value="1"/>
</dbReference>
<feature type="transmembrane region" description="Helical" evidence="2">
    <location>
        <begin position="6"/>
        <end position="25"/>
    </location>
</feature>
<dbReference type="PANTHER" id="PTHR12277:SF81">
    <property type="entry name" value="PROTEIN ABHD13"/>
    <property type="match status" value="1"/>
</dbReference>
<keyword evidence="2" id="KW-0472">Membrane</keyword>